<dbReference type="OrthoDB" id="642536at2759"/>
<dbReference type="PANTHER" id="PTHR44259">
    <property type="entry name" value="OS07G0183000 PROTEIN-RELATED"/>
    <property type="match status" value="1"/>
</dbReference>
<dbReference type="InterPro" id="IPR005174">
    <property type="entry name" value="KIB1-4_b-propeller"/>
</dbReference>
<organism evidence="2 3">
    <name type="scientific">Rhododendron williamsianum</name>
    <dbReference type="NCBI Taxonomy" id="262921"/>
    <lineage>
        <taxon>Eukaryota</taxon>
        <taxon>Viridiplantae</taxon>
        <taxon>Streptophyta</taxon>
        <taxon>Embryophyta</taxon>
        <taxon>Tracheophyta</taxon>
        <taxon>Spermatophyta</taxon>
        <taxon>Magnoliopsida</taxon>
        <taxon>eudicotyledons</taxon>
        <taxon>Gunneridae</taxon>
        <taxon>Pentapetalae</taxon>
        <taxon>asterids</taxon>
        <taxon>Ericales</taxon>
        <taxon>Ericaceae</taxon>
        <taxon>Ericoideae</taxon>
        <taxon>Rhodoreae</taxon>
        <taxon>Rhododendron</taxon>
    </lineage>
</organism>
<proteinExistence type="predicted"/>
<dbReference type="InterPro" id="IPR050942">
    <property type="entry name" value="F-box_BR-signaling"/>
</dbReference>
<evidence type="ECO:0000313" key="3">
    <source>
        <dbReference type="Proteomes" id="UP000428333"/>
    </source>
</evidence>
<keyword evidence="3" id="KW-1185">Reference proteome</keyword>
<feature type="domain" description="KIB1-4 beta-propeller" evidence="1">
    <location>
        <begin position="9"/>
        <end position="328"/>
    </location>
</feature>
<reference evidence="2 3" key="1">
    <citation type="journal article" date="2019" name="Genome Biol. Evol.">
        <title>The Rhododendron genome and chromosomal organization provide insight into shared whole-genome duplications across the heath family (Ericaceae).</title>
        <authorList>
            <person name="Soza V.L."/>
            <person name="Lindsley D."/>
            <person name="Waalkes A."/>
            <person name="Ramage E."/>
            <person name="Patwardhan R.P."/>
            <person name="Burton J.N."/>
            <person name="Adey A."/>
            <person name="Kumar A."/>
            <person name="Qiu R."/>
            <person name="Shendure J."/>
            <person name="Hall B."/>
        </authorList>
    </citation>
    <scope>NUCLEOTIDE SEQUENCE [LARGE SCALE GENOMIC DNA]</scope>
    <source>
        <strain evidence="2">RSF 1966-606</strain>
    </source>
</reference>
<sequence length="343" mass="39471">MRGAVASSYSLSDEERYTLSSNQWKLGKTRCVGSSHGWLILSEDQPYIYNPFRGVSILLPSLPSFPDFTGNVRKDIYSHTDNDDDLQVAYLLLHTLFPQGGWLRARSLETNFINIKAVLSSDPYCSKSCCTFVAVVYNDQSRLAFCRIGDSKWTDLQTANKFSFFYMDVIWCQDHLYALSHKASVEIWDFSSSTSSVPVKKMEIEPTFFETKVELKELSRDLYTNRSYIVEAMGEILLVVRYIGQFVRKEDRVPVSKKYRSLYGCTYMTLKFWVFKLDFARTVWEEIESLGDRALFLGGNHSLSLSTAGHGSPSCRQNSIYFADANWSEMDSSRWGWGWGWWS</sequence>
<evidence type="ECO:0000313" key="2">
    <source>
        <dbReference type="EMBL" id="KAE9456021.1"/>
    </source>
</evidence>
<accession>A0A6A4LIH2</accession>
<name>A0A6A4LIH2_9ERIC</name>
<evidence type="ECO:0000259" key="1">
    <source>
        <dbReference type="Pfam" id="PF03478"/>
    </source>
</evidence>
<dbReference type="EMBL" id="QEFC01001766">
    <property type="protein sequence ID" value="KAE9456021.1"/>
    <property type="molecule type" value="Genomic_DNA"/>
</dbReference>
<gene>
    <name evidence="2" type="ORF">C3L33_12065</name>
</gene>
<comment type="caution">
    <text evidence="2">The sequence shown here is derived from an EMBL/GenBank/DDBJ whole genome shotgun (WGS) entry which is preliminary data.</text>
</comment>
<dbReference type="Pfam" id="PF03478">
    <property type="entry name" value="Beta-prop_KIB1-4"/>
    <property type="match status" value="1"/>
</dbReference>
<dbReference type="PANTHER" id="PTHR44259:SF15">
    <property type="entry name" value="F-BOX PROTEIN KIB2-RELATED"/>
    <property type="match status" value="1"/>
</dbReference>
<protein>
    <recommendedName>
        <fullName evidence="1">KIB1-4 beta-propeller domain-containing protein</fullName>
    </recommendedName>
</protein>
<feature type="non-terminal residue" evidence="2">
    <location>
        <position position="1"/>
    </location>
</feature>
<dbReference type="AlphaFoldDB" id="A0A6A4LIH2"/>
<dbReference type="Proteomes" id="UP000428333">
    <property type="component" value="Linkage Group LG07"/>
</dbReference>